<reference evidence="4" key="1">
    <citation type="submission" date="2023-01" db="EMBL/GenBank/DDBJ databases">
        <title>Genome assembly of the deep-sea coral Lophelia pertusa.</title>
        <authorList>
            <person name="Herrera S."/>
            <person name="Cordes E."/>
        </authorList>
    </citation>
    <scope>NUCLEOTIDE SEQUENCE</scope>
    <source>
        <strain evidence="4">USNM1676648</strain>
        <tissue evidence="4">Polyp</tissue>
    </source>
</reference>
<dbReference type="PROSITE" id="PS50056">
    <property type="entry name" value="TYR_PHOSPHATASE_2"/>
    <property type="match status" value="1"/>
</dbReference>
<dbReference type="SMART" id="SM00195">
    <property type="entry name" value="DSPc"/>
    <property type="match status" value="1"/>
</dbReference>
<feature type="region of interest" description="Disordered" evidence="1">
    <location>
        <begin position="362"/>
        <end position="400"/>
    </location>
</feature>
<dbReference type="EMBL" id="MU825880">
    <property type="protein sequence ID" value="KAJ7385505.1"/>
    <property type="molecule type" value="Genomic_DNA"/>
</dbReference>
<dbReference type="GO" id="GO:0004651">
    <property type="term" value="F:polynucleotide 5'-phosphatase activity"/>
    <property type="evidence" value="ECO:0007669"/>
    <property type="project" value="TreeGrafter"/>
</dbReference>
<feature type="compositionally biased region" description="Basic residues" evidence="1">
    <location>
        <begin position="391"/>
        <end position="400"/>
    </location>
</feature>
<feature type="compositionally biased region" description="Basic and acidic residues" evidence="1">
    <location>
        <begin position="362"/>
        <end position="390"/>
    </location>
</feature>
<gene>
    <name evidence="4" type="primary">DUSP11</name>
    <name evidence="4" type="ORF">OS493_015076</name>
</gene>
<feature type="domain" description="Tyrosine specific protein phosphatases" evidence="3">
    <location>
        <begin position="116"/>
        <end position="185"/>
    </location>
</feature>
<evidence type="ECO:0000313" key="4">
    <source>
        <dbReference type="EMBL" id="KAJ7385505.1"/>
    </source>
</evidence>
<dbReference type="AlphaFoldDB" id="A0A9W9ZQ84"/>
<dbReference type="PANTHER" id="PTHR10367:SF9">
    <property type="entry name" value="DUAL-SPECIFICITY PHOSPHATASE 11 (RNA_RNP COMPLEX 1-INTERACTING)"/>
    <property type="match status" value="1"/>
</dbReference>
<dbReference type="PROSITE" id="PS50054">
    <property type="entry name" value="TYR_PHOSPHATASE_DUAL"/>
    <property type="match status" value="1"/>
</dbReference>
<dbReference type="InterPro" id="IPR029021">
    <property type="entry name" value="Prot-tyrosine_phosphatase-like"/>
</dbReference>
<evidence type="ECO:0000256" key="1">
    <source>
        <dbReference type="SAM" id="MobiDB-lite"/>
    </source>
</evidence>
<proteinExistence type="predicted"/>
<sequence length="400" mass="47546">MSTEAVIDKRIPDKWRDYKPCGVPIQGERIIPFKTPLSNQYDNESDRDNGIKLHERFTPMDLLNHLNKKDVKLGMVVDFTNTNRYYDGCREFINRGILYRKIKCVGKEIPDDNVVSRFKTEVCTFLAKNNTSDDVIGVHCTHGLNRAGYVVCRYLIECKGYSPGRAIEAFNRARGHPMERENYLEDLHKKTPKTDVLSHVRNDKQRGQDISFDRFDNPRYLHTSTESFSRHAASDQDRMNRRPVQYSKHQNEYHDLKSHYHNEDRYQPTGSHAQSRDYTPRRFSTRDHRDNNYHNSASNYHNNDNNYHNSGNNYHNPGNNYHNSGNNYHNYDAFHRNYDSGHHNYNNYASYNYDDYRSVRNQEGSYRHDHVTRTRPSSLRDDRSLRERPKPYSHHRTRRY</sequence>
<dbReference type="InterPro" id="IPR020422">
    <property type="entry name" value="TYR_PHOSPHATASE_DUAL_dom"/>
</dbReference>
<dbReference type="SUPFAM" id="SSF52799">
    <property type="entry name" value="(Phosphotyrosine protein) phosphatases II"/>
    <property type="match status" value="1"/>
</dbReference>
<evidence type="ECO:0000313" key="5">
    <source>
        <dbReference type="Proteomes" id="UP001163046"/>
    </source>
</evidence>
<dbReference type="Pfam" id="PF00782">
    <property type="entry name" value="DSPc"/>
    <property type="match status" value="1"/>
</dbReference>
<feature type="compositionally biased region" description="Basic and acidic residues" evidence="1">
    <location>
        <begin position="274"/>
        <end position="292"/>
    </location>
</feature>
<dbReference type="Gene3D" id="3.90.190.10">
    <property type="entry name" value="Protein tyrosine phosphatase superfamily"/>
    <property type="match status" value="1"/>
</dbReference>
<dbReference type="InterPro" id="IPR051029">
    <property type="entry name" value="mRNA_Capping_Enz/RNA_Phosphat"/>
</dbReference>
<feature type="region of interest" description="Disordered" evidence="1">
    <location>
        <begin position="262"/>
        <end position="325"/>
    </location>
</feature>
<protein>
    <submittedName>
        <fullName evidence="4">Dual specificity phosphatase 11 (RNA RNP complex 1-interacting)</fullName>
    </submittedName>
</protein>
<dbReference type="OrthoDB" id="428974at2759"/>
<feature type="compositionally biased region" description="Low complexity" evidence="1">
    <location>
        <begin position="293"/>
        <end position="325"/>
    </location>
</feature>
<dbReference type="Proteomes" id="UP001163046">
    <property type="component" value="Unassembled WGS sequence"/>
</dbReference>
<organism evidence="4 5">
    <name type="scientific">Desmophyllum pertusum</name>
    <dbReference type="NCBI Taxonomy" id="174260"/>
    <lineage>
        <taxon>Eukaryota</taxon>
        <taxon>Metazoa</taxon>
        <taxon>Cnidaria</taxon>
        <taxon>Anthozoa</taxon>
        <taxon>Hexacorallia</taxon>
        <taxon>Scleractinia</taxon>
        <taxon>Caryophylliina</taxon>
        <taxon>Caryophylliidae</taxon>
        <taxon>Desmophyllum</taxon>
    </lineage>
</organism>
<evidence type="ECO:0000259" key="2">
    <source>
        <dbReference type="PROSITE" id="PS50054"/>
    </source>
</evidence>
<dbReference type="InterPro" id="IPR000340">
    <property type="entry name" value="Dual-sp_phosphatase_cat-dom"/>
</dbReference>
<keyword evidence="5" id="KW-1185">Reference proteome</keyword>
<name>A0A9W9ZQ84_9CNID</name>
<dbReference type="InterPro" id="IPR000387">
    <property type="entry name" value="Tyr_Pase_dom"/>
</dbReference>
<evidence type="ECO:0000259" key="3">
    <source>
        <dbReference type="PROSITE" id="PS50056"/>
    </source>
</evidence>
<accession>A0A9W9ZQ84</accession>
<dbReference type="PANTHER" id="PTHR10367">
    <property type="entry name" value="MRNA-CAPPING ENZYME"/>
    <property type="match status" value="1"/>
</dbReference>
<feature type="domain" description="Tyrosine-protein phosphatase" evidence="2">
    <location>
        <begin position="43"/>
        <end position="196"/>
    </location>
</feature>
<comment type="caution">
    <text evidence="4">The sequence shown here is derived from an EMBL/GenBank/DDBJ whole genome shotgun (WGS) entry which is preliminary data.</text>
</comment>